<protein>
    <submittedName>
        <fullName evidence="1">Uncharacterized protein</fullName>
    </submittedName>
</protein>
<evidence type="ECO:0000313" key="2">
    <source>
        <dbReference type="Proteomes" id="UP000321749"/>
    </source>
</evidence>
<dbReference type="Proteomes" id="UP000321749">
    <property type="component" value="Unassembled WGS sequence"/>
</dbReference>
<proteinExistence type="predicted"/>
<dbReference type="AlphaFoldDB" id="A0AA87RCT8"/>
<dbReference type="EMBL" id="BJUU01000009">
    <property type="protein sequence ID" value="GEK80347.1"/>
    <property type="molecule type" value="Genomic_DNA"/>
</dbReference>
<accession>A0AA87RCT8</accession>
<gene>
    <name evidence="1" type="ORF">ABA31_16980</name>
</gene>
<sequence>MSPCRAPPRSGRRAMFTSILSTLALITGPLISGPLVDVGGILNALQIGQFQ</sequence>
<evidence type="ECO:0000313" key="1">
    <source>
        <dbReference type="EMBL" id="GEK80347.1"/>
    </source>
</evidence>
<keyword evidence="2" id="KW-1185">Reference proteome</keyword>
<name>A0AA87RCT8_9MICO</name>
<organism evidence="1 2">
    <name type="scientific">Agrococcus baldri</name>
    <dbReference type="NCBI Taxonomy" id="153730"/>
    <lineage>
        <taxon>Bacteria</taxon>
        <taxon>Bacillati</taxon>
        <taxon>Actinomycetota</taxon>
        <taxon>Actinomycetes</taxon>
        <taxon>Micrococcales</taxon>
        <taxon>Microbacteriaceae</taxon>
        <taxon>Agrococcus</taxon>
    </lineage>
</organism>
<reference evidence="1 2" key="1">
    <citation type="submission" date="2019-07" db="EMBL/GenBank/DDBJ databases">
        <title>Whole genome shotgun sequence of Agrococcus baldri NBRC 103055.</title>
        <authorList>
            <person name="Hosoyama A."/>
            <person name="Uohara A."/>
            <person name="Ohji S."/>
            <person name="Ichikawa N."/>
        </authorList>
    </citation>
    <scope>NUCLEOTIDE SEQUENCE [LARGE SCALE GENOMIC DNA]</scope>
    <source>
        <strain evidence="1 2">NBRC 103055</strain>
    </source>
</reference>
<comment type="caution">
    <text evidence="1">The sequence shown here is derived from an EMBL/GenBank/DDBJ whole genome shotgun (WGS) entry which is preliminary data.</text>
</comment>